<protein>
    <submittedName>
        <fullName evidence="7">Lysoplasmalogenase</fullName>
    </submittedName>
</protein>
<evidence type="ECO:0000256" key="3">
    <source>
        <dbReference type="ARBA" id="ARBA00022692"/>
    </source>
</evidence>
<accession>A0ABX6ILD8</accession>
<organism evidence="7 8">
    <name type="scientific">Gordonia pseudamarae</name>
    <dbReference type="NCBI Taxonomy" id="2831662"/>
    <lineage>
        <taxon>Bacteria</taxon>
        <taxon>Bacillati</taxon>
        <taxon>Actinomycetota</taxon>
        <taxon>Actinomycetes</taxon>
        <taxon>Mycobacteriales</taxon>
        <taxon>Gordoniaceae</taxon>
        <taxon>Gordonia</taxon>
    </lineage>
</organism>
<evidence type="ECO:0000256" key="4">
    <source>
        <dbReference type="ARBA" id="ARBA00022989"/>
    </source>
</evidence>
<evidence type="ECO:0000256" key="2">
    <source>
        <dbReference type="ARBA" id="ARBA00007375"/>
    </source>
</evidence>
<feature type="transmembrane region" description="Helical" evidence="6">
    <location>
        <begin position="99"/>
        <end position="118"/>
    </location>
</feature>
<evidence type="ECO:0000256" key="1">
    <source>
        <dbReference type="ARBA" id="ARBA00004141"/>
    </source>
</evidence>
<keyword evidence="4 6" id="KW-1133">Transmembrane helix</keyword>
<evidence type="ECO:0000313" key="7">
    <source>
        <dbReference type="EMBL" id="QHN36058.1"/>
    </source>
</evidence>
<keyword evidence="3 6" id="KW-0812">Transmembrane</keyword>
<dbReference type="Pfam" id="PF07947">
    <property type="entry name" value="YhhN"/>
    <property type="match status" value="1"/>
</dbReference>
<evidence type="ECO:0000256" key="6">
    <source>
        <dbReference type="SAM" id="Phobius"/>
    </source>
</evidence>
<evidence type="ECO:0000313" key="8">
    <source>
        <dbReference type="Proteomes" id="UP001059836"/>
    </source>
</evidence>
<dbReference type="EMBL" id="CP045809">
    <property type="protein sequence ID" value="QHN36058.1"/>
    <property type="molecule type" value="Genomic_DNA"/>
</dbReference>
<reference evidence="7" key="1">
    <citation type="journal article" date="2021" name="Nat. Microbiol.">
        <title>Cocultivation of an ultrasmall environmental parasitic bacterium with lytic ability against bacteria associated with wastewater foams.</title>
        <authorList>
            <person name="Batinovic S."/>
            <person name="Rose J.J.A."/>
            <person name="Ratcliffe J."/>
            <person name="Seviour R.J."/>
            <person name="Petrovski S."/>
        </authorList>
    </citation>
    <scope>NUCLEOTIDE SEQUENCE</scope>
    <source>
        <strain evidence="7">CON9</strain>
    </source>
</reference>
<keyword evidence="8" id="KW-1185">Reference proteome</keyword>
<evidence type="ECO:0000256" key="5">
    <source>
        <dbReference type="ARBA" id="ARBA00023136"/>
    </source>
</evidence>
<feature type="transmembrane region" description="Helical" evidence="6">
    <location>
        <begin position="12"/>
        <end position="30"/>
    </location>
</feature>
<dbReference type="PANTHER" id="PTHR31885">
    <property type="entry name" value="GH04784P"/>
    <property type="match status" value="1"/>
</dbReference>
<keyword evidence="5 6" id="KW-0472">Membrane</keyword>
<name>A0ABX6ILD8_9ACTN</name>
<dbReference type="RefSeq" id="WP_213244310.1">
    <property type="nucleotide sequence ID" value="NZ_CP045806.1"/>
</dbReference>
<comment type="subcellular location">
    <subcellularLocation>
        <location evidence="1">Membrane</location>
        <topology evidence="1">Multi-pass membrane protein</topology>
    </subcellularLocation>
</comment>
<gene>
    <name evidence="7" type="ORF">GII31_15465</name>
</gene>
<proteinExistence type="inferred from homology"/>
<dbReference type="PANTHER" id="PTHR31885:SF6">
    <property type="entry name" value="GH04784P"/>
    <property type="match status" value="1"/>
</dbReference>
<dbReference type="InterPro" id="IPR012506">
    <property type="entry name" value="TMEM86B-like"/>
</dbReference>
<sequence length="239" mass="24857">MTLSRRTPSRAVIAAGLYTASAAAATIAGARGHRRLAALTKPLPMLVLGAVTVSTIGKENTRAADSALLVGAVAFSAAGDRAMLLEEFGTDADLRERHLALGAGLFAGAQACLCALLVRRGARPRVAKLLPRLALLGESAVILARKDPAALPVLGPYGNALATMSALASDAPRPQPALRAGGVLFVLSDLAIINRRYLLTDPRSRLVAETWVLGSYFAAQWLLVTSLVTATTTPGLRTD</sequence>
<comment type="similarity">
    <text evidence="2">Belongs to the TMEM86 family.</text>
</comment>
<dbReference type="Proteomes" id="UP001059836">
    <property type="component" value="Chromosome"/>
</dbReference>